<gene>
    <name evidence="1" type="ORF">HO173_012434</name>
</gene>
<dbReference type="OrthoDB" id="4140562at2759"/>
<dbReference type="RefSeq" id="XP_037158839.1">
    <property type="nucleotide sequence ID" value="XM_037314303.1"/>
</dbReference>
<evidence type="ECO:0000313" key="1">
    <source>
        <dbReference type="EMBL" id="KAF6226688.1"/>
    </source>
</evidence>
<reference evidence="1 2" key="1">
    <citation type="journal article" date="2020" name="Genomics">
        <title>Complete, high-quality genomes from long-read metagenomic sequencing of two wolf lichen thalli reveals enigmatic genome architecture.</title>
        <authorList>
            <person name="McKenzie S.K."/>
            <person name="Walston R.F."/>
            <person name="Allen J.L."/>
        </authorList>
    </citation>
    <scope>NUCLEOTIDE SEQUENCE [LARGE SCALE GENOMIC DNA]</scope>
    <source>
        <strain evidence="1">WasteWater2</strain>
    </source>
</reference>
<dbReference type="Proteomes" id="UP000578531">
    <property type="component" value="Unassembled WGS sequence"/>
</dbReference>
<dbReference type="GeneID" id="59294068"/>
<dbReference type="EMBL" id="JACCJC010000090">
    <property type="protein sequence ID" value="KAF6226688.1"/>
    <property type="molecule type" value="Genomic_DNA"/>
</dbReference>
<keyword evidence="2" id="KW-1185">Reference proteome</keyword>
<comment type="caution">
    <text evidence="1">The sequence shown here is derived from an EMBL/GenBank/DDBJ whole genome shotgun (WGS) entry which is preliminary data.</text>
</comment>
<evidence type="ECO:0000313" key="2">
    <source>
        <dbReference type="Proteomes" id="UP000578531"/>
    </source>
</evidence>
<proteinExistence type="predicted"/>
<name>A0A8H6CNH9_9LECA</name>
<protein>
    <submittedName>
        <fullName evidence="1">Uncharacterized protein</fullName>
    </submittedName>
</protein>
<accession>A0A8H6CNH9</accession>
<dbReference type="AlphaFoldDB" id="A0A8H6CNH9"/>
<sequence>MAESKQHKDPINVGRLKSLYSAHEHSGLNTALRNGLEAFAASTKSGLTQDDVGNIYITRPGTDPSVCAIALTFPLDSSSSSPHDAFSGALHTFLELLHTTTGCDVSLLGWSSLGNSTVGRDVWEEGLSVDDAYEEFPELKAFEGRGDVSAFGCSALLELIEVDGAALVVRGDALLAEKARGYLPAHGSVAVAGEGPSSSRCPVVSICGDGAIGIGKKVVIDYSEYVAKLFENFD</sequence>
<organism evidence="1 2">
    <name type="scientific">Letharia columbiana</name>
    <dbReference type="NCBI Taxonomy" id="112416"/>
    <lineage>
        <taxon>Eukaryota</taxon>
        <taxon>Fungi</taxon>
        <taxon>Dikarya</taxon>
        <taxon>Ascomycota</taxon>
        <taxon>Pezizomycotina</taxon>
        <taxon>Lecanoromycetes</taxon>
        <taxon>OSLEUM clade</taxon>
        <taxon>Lecanoromycetidae</taxon>
        <taxon>Lecanorales</taxon>
        <taxon>Lecanorineae</taxon>
        <taxon>Parmeliaceae</taxon>
        <taxon>Letharia</taxon>
    </lineage>
</organism>